<dbReference type="Proteomes" id="UP000284742">
    <property type="component" value="Unassembled WGS sequence"/>
</dbReference>
<dbReference type="InterPro" id="IPR013762">
    <property type="entry name" value="Integrase-like_cat_sf"/>
</dbReference>
<evidence type="ECO:0000256" key="4">
    <source>
        <dbReference type="ARBA" id="ARBA00023125"/>
    </source>
</evidence>
<evidence type="ECO:0000256" key="3">
    <source>
        <dbReference type="ARBA" id="ARBA00022908"/>
    </source>
</evidence>
<reference evidence="7 8" key="1">
    <citation type="submission" date="2018-08" db="EMBL/GenBank/DDBJ databases">
        <title>A genome reference for cultivated species of the human gut microbiota.</title>
        <authorList>
            <person name="Zou Y."/>
            <person name="Xue W."/>
            <person name="Luo G."/>
        </authorList>
    </citation>
    <scope>NUCLEOTIDE SEQUENCE [LARGE SCALE GENOMIC DNA]</scope>
    <source>
        <strain evidence="7 8">AM37-5</strain>
    </source>
</reference>
<dbReference type="GO" id="GO:0006310">
    <property type="term" value="P:DNA recombination"/>
    <property type="evidence" value="ECO:0007669"/>
    <property type="project" value="UniProtKB-KW"/>
</dbReference>
<evidence type="ECO:0000259" key="6">
    <source>
        <dbReference type="PROSITE" id="PS51898"/>
    </source>
</evidence>
<proteinExistence type="inferred from homology"/>
<dbReference type="GO" id="GO:0003677">
    <property type="term" value="F:DNA binding"/>
    <property type="evidence" value="ECO:0007669"/>
    <property type="project" value="UniProtKB-KW"/>
</dbReference>
<keyword evidence="4" id="KW-0238">DNA-binding</keyword>
<feature type="domain" description="Tyr recombinase" evidence="6">
    <location>
        <begin position="175"/>
        <end position="371"/>
    </location>
</feature>
<dbReference type="InterPro" id="IPR011010">
    <property type="entry name" value="DNA_brk_join_enz"/>
</dbReference>
<name>A0A413YGC4_9FIRM</name>
<accession>A0A413YGC4</accession>
<dbReference type="CDD" id="cd01189">
    <property type="entry name" value="INT_ICEBs1_C_like"/>
    <property type="match status" value="1"/>
</dbReference>
<comment type="caution">
    <text evidence="7">The sequence shown here is derived from an EMBL/GenBank/DDBJ whole genome shotgun (WGS) entry which is preliminary data.</text>
</comment>
<dbReference type="InterPro" id="IPR002104">
    <property type="entry name" value="Integrase_catalytic"/>
</dbReference>
<dbReference type="EMBL" id="QSHK01000020">
    <property type="protein sequence ID" value="RHC02469.1"/>
    <property type="molecule type" value="Genomic_DNA"/>
</dbReference>
<dbReference type="InterPro" id="IPR010998">
    <property type="entry name" value="Integrase_recombinase_N"/>
</dbReference>
<dbReference type="PANTHER" id="PTHR30349:SF64">
    <property type="entry name" value="PROPHAGE INTEGRASE INTD-RELATED"/>
    <property type="match status" value="1"/>
</dbReference>
<organism evidence="7 8">
    <name type="scientific">Dorea formicigenerans</name>
    <dbReference type="NCBI Taxonomy" id="39486"/>
    <lineage>
        <taxon>Bacteria</taxon>
        <taxon>Bacillati</taxon>
        <taxon>Bacillota</taxon>
        <taxon>Clostridia</taxon>
        <taxon>Lachnospirales</taxon>
        <taxon>Lachnospiraceae</taxon>
        <taxon>Dorea</taxon>
    </lineage>
</organism>
<keyword evidence="3" id="KW-0229">DNA integration</keyword>
<dbReference type="RefSeq" id="WP_118359860.1">
    <property type="nucleotide sequence ID" value="NZ_QSHK01000020.1"/>
</dbReference>
<dbReference type="GO" id="GO:0015074">
    <property type="term" value="P:DNA integration"/>
    <property type="evidence" value="ECO:0007669"/>
    <property type="project" value="UniProtKB-KW"/>
</dbReference>
<dbReference type="PROSITE" id="PS51898">
    <property type="entry name" value="TYR_RECOMBINASE"/>
    <property type="match status" value="1"/>
</dbReference>
<comment type="function">
    <text evidence="1">Site-specific tyrosine recombinase, which acts by catalyzing the cutting and rejoining of the recombining DNA molecules.</text>
</comment>
<evidence type="ECO:0000256" key="2">
    <source>
        <dbReference type="ARBA" id="ARBA00008857"/>
    </source>
</evidence>
<evidence type="ECO:0000256" key="1">
    <source>
        <dbReference type="ARBA" id="ARBA00003283"/>
    </source>
</evidence>
<dbReference type="InterPro" id="IPR050090">
    <property type="entry name" value="Tyrosine_recombinase_XerCD"/>
</dbReference>
<dbReference type="PANTHER" id="PTHR30349">
    <property type="entry name" value="PHAGE INTEGRASE-RELATED"/>
    <property type="match status" value="1"/>
</dbReference>
<protein>
    <submittedName>
        <fullName evidence="7">Site-specific integrase</fullName>
    </submittedName>
</protein>
<dbReference type="Pfam" id="PF14659">
    <property type="entry name" value="Phage_int_SAM_3"/>
    <property type="match status" value="1"/>
</dbReference>
<evidence type="ECO:0000313" key="8">
    <source>
        <dbReference type="Proteomes" id="UP000284742"/>
    </source>
</evidence>
<dbReference type="Pfam" id="PF00589">
    <property type="entry name" value="Phage_integrase"/>
    <property type="match status" value="1"/>
</dbReference>
<evidence type="ECO:0000313" key="7">
    <source>
        <dbReference type="EMBL" id="RHC02469.1"/>
    </source>
</evidence>
<dbReference type="AlphaFoldDB" id="A0A413YGC4"/>
<dbReference type="Gene3D" id="1.10.150.130">
    <property type="match status" value="1"/>
</dbReference>
<dbReference type="SUPFAM" id="SSF56349">
    <property type="entry name" value="DNA breaking-rejoining enzymes"/>
    <property type="match status" value="1"/>
</dbReference>
<dbReference type="Gene3D" id="1.10.443.10">
    <property type="entry name" value="Intergrase catalytic core"/>
    <property type="match status" value="1"/>
</dbReference>
<keyword evidence="5" id="KW-0233">DNA recombination</keyword>
<sequence length="377" mass="44125">MAIDKRGRKLPKGIRQRGNTFEGRYTHRGESYTVHGNTVSETQDKLDDLKYQLKHGIYIARKDIYLTEWIEEWLEDYVKVHKKIGTYTTYKDLYHSAIRPEIALLRLQDITVDTVEQIYKRIKKKREYSKASMETIAVIIKGSLLRAERKQLINSNPAKAAELPIIANCNEEDKKQRIALTREQQELFMECAKGSYLYNLFYVLLRTGMRVGEALALKYTDIDKKNNQLHISRTLKYVEGKFVEDTPKSKTSIRDIPLTDNLIKVLDAQRNYWGFKIDRIDRYLFCDDEGEPLYRGRVQTQINRAIRKAREIDKTFPDFTPHTFRHTFATRAIEEGMEPQVLKTILGHGSYAMTMDLYAHVLPDKKQEAMKLIENAF</sequence>
<gene>
    <name evidence="7" type="ORF">DW860_16065</name>
</gene>
<evidence type="ECO:0000256" key="5">
    <source>
        <dbReference type="ARBA" id="ARBA00023172"/>
    </source>
</evidence>
<comment type="similarity">
    <text evidence="2">Belongs to the 'phage' integrase family.</text>
</comment>
<dbReference type="InterPro" id="IPR004107">
    <property type="entry name" value="Integrase_SAM-like_N"/>
</dbReference>